<dbReference type="AlphaFoldDB" id="A0A5B9WBV1"/>
<dbReference type="OrthoDB" id="9786549at2"/>
<evidence type="ECO:0000313" key="2">
    <source>
        <dbReference type="EMBL" id="QEH38086.1"/>
    </source>
</evidence>
<evidence type="ECO:0000259" key="1">
    <source>
        <dbReference type="Pfam" id="PF04073"/>
    </source>
</evidence>
<organism evidence="2 3">
    <name type="scientific">Aquisphaera giovannonii</name>
    <dbReference type="NCBI Taxonomy" id="406548"/>
    <lineage>
        <taxon>Bacteria</taxon>
        <taxon>Pseudomonadati</taxon>
        <taxon>Planctomycetota</taxon>
        <taxon>Planctomycetia</taxon>
        <taxon>Isosphaerales</taxon>
        <taxon>Isosphaeraceae</taxon>
        <taxon>Aquisphaera</taxon>
    </lineage>
</organism>
<evidence type="ECO:0000313" key="3">
    <source>
        <dbReference type="Proteomes" id="UP000324233"/>
    </source>
</evidence>
<keyword evidence="2" id="KW-0030">Aminoacyl-tRNA synthetase</keyword>
<feature type="domain" description="YbaK/aminoacyl-tRNA synthetase-associated" evidence="1">
    <location>
        <begin position="19"/>
        <end position="138"/>
    </location>
</feature>
<sequence>MYVVDFLRSRHVEFETLLHRPASSSERLAGSVHVPGRAVAKSVLVRAGESLCLAILPATSRVDFERLAQALGRPGGEVRMATPEELESTFVDCEPGAVPPFGRLYGIPSIVDESLARCETIVLRANTLHQGVRMRFPDFECLEAPLIGSFAGPILGPSSRPSRRRAG</sequence>
<proteinExistence type="predicted"/>
<dbReference type="KEGG" id="agv:OJF2_66840"/>
<dbReference type="Pfam" id="PF04073">
    <property type="entry name" value="tRNA_edit"/>
    <property type="match status" value="1"/>
</dbReference>
<dbReference type="SUPFAM" id="SSF55826">
    <property type="entry name" value="YbaK/ProRS associated domain"/>
    <property type="match status" value="1"/>
</dbReference>
<dbReference type="InterPro" id="IPR007214">
    <property type="entry name" value="YbaK/aa-tRNA-synth-assoc-dom"/>
</dbReference>
<dbReference type="GO" id="GO:0002161">
    <property type="term" value="F:aminoacyl-tRNA deacylase activity"/>
    <property type="evidence" value="ECO:0007669"/>
    <property type="project" value="InterPro"/>
</dbReference>
<dbReference type="CDD" id="cd04332">
    <property type="entry name" value="YbaK_like"/>
    <property type="match status" value="1"/>
</dbReference>
<dbReference type="InterPro" id="IPR036754">
    <property type="entry name" value="YbaK/aa-tRNA-synt-asso_dom_sf"/>
</dbReference>
<accession>A0A5B9WBV1</accession>
<reference evidence="2 3" key="1">
    <citation type="submission" date="2019-08" db="EMBL/GenBank/DDBJ databases">
        <title>Deep-cultivation of Planctomycetes and their phenomic and genomic characterization uncovers novel biology.</title>
        <authorList>
            <person name="Wiegand S."/>
            <person name="Jogler M."/>
            <person name="Boedeker C."/>
            <person name="Pinto D."/>
            <person name="Vollmers J."/>
            <person name="Rivas-Marin E."/>
            <person name="Kohn T."/>
            <person name="Peeters S.H."/>
            <person name="Heuer A."/>
            <person name="Rast P."/>
            <person name="Oberbeckmann S."/>
            <person name="Bunk B."/>
            <person name="Jeske O."/>
            <person name="Meyerdierks A."/>
            <person name="Storesund J.E."/>
            <person name="Kallscheuer N."/>
            <person name="Luecker S."/>
            <person name="Lage O.M."/>
            <person name="Pohl T."/>
            <person name="Merkel B.J."/>
            <person name="Hornburger P."/>
            <person name="Mueller R.-W."/>
            <person name="Bruemmer F."/>
            <person name="Labrenz M."/>
            <person name="Spormann A.M."/>
            <person name="Op den Camp H."/>
            <person name="Overmann J."/>
            <person name="Amann R."/>
            <person name="Jetten M.S.M."/>
            <person name="Mascher T."/>
            <person name="Medema M.H."/>
            <person name="Devos D.P."/>
            <person name="Kaster A.-K."/>
            <person name="Ovreas L."/>
            <person name="Rohde M."/>
            <person name="Galperin M.Y."/>
            <person name="Jogler C."/>
        </authorList>
    </citation>
    <scope>NUCLEOTIDE SEQUENCE [LARGE SCALE GENOMIC DNA]</scope>
    <source>
        <strain evidence="2 3">OJF2</strain>
    </source>
</reference>
<dbReference type="Proteomes" id="UP000324233">
    <property type="component" value="Chromosome"/>
</dbReference>
<dbReference type="EMBL" id="CP042997">
    <property type="protein sequence ID" value="QEH38086.1"/>
    <property type="molecule type" value="Genomic_DNA"/>
</dbReference>
<keyword evidence="2" id="KW-0436">Ligase</keyword>
<keyword evidence="3" id="KW-1185">Reference proteome</keyword>
<protein>
    <submittedName>
        <fullName evidence="2">YbaK / prolyl-tRNA synthetases associated domain protein</fullName>
    </submittedName>
</protein>
<name>A0A5B9WBV1_9BACT</name>
<dbReference type="Gene3D" id="3.90.960.10">
    <property type="entry name" value="YbaK/aminoacyl-tRNA synthetase-associated domain"/>
    <property type="match status" value="1"/>
</dbReference>
<dbReference type="RefSeq" id="WP_148597565.1">
    <property type="nucleotide sequence ID" value="NZ_CP042997.1"/>
</dbReference>
<gene>
    <name evidence="2" type="ORF">OJF2_66840</name>
</gene>
<dbReference type="GO" id="GO:0004812">
    <property type="term" value="F:aminoacyl-tRNA ligase activity"/>
    <property type="evidence" value="ECO:0007669"/>
    <property type="project" value="UniProtKB-KW"/>
</dbReference>